<organism evidence="2 3">
    <name type="scientific">Daphnia magna</name>
    <dbReference type="NCBI Taxonomy" id="35525"/>
    <lineage>
        <taxon>Eukaryota</taxon>
        <taxon>Metazoa</taxon>
        <taxon>Ecdysozoa</taxon>
        <taxon>Arthropoda</taxon>
        <taxon>Crustacea</taxon>
        <taxon>Branchiopoda</taxon>
        <taxon>Diplostraca</taxon>
        <taxon>Cladocera</taxon>
        <taxon>Anomopoda</taxon>
        <taxon>Daphniidae</taxon>
        <taxon>Daphnia</taxon>
    </lineage>
</organism>
<evidence type="ECO:0000256" key="1">
    <source>
        <dbReference type="SAM" id="MobiDB-lite"/>
    </source>
</evidence>
<sequence>MASIVSGALVKYKAVNLKVDGSNPSTANSFFQKLTSIEIAPYGTLNLPGPSGTRPAQSIPTPPIPSPTPVPSTLENIRPFPKAGPRKQTTRKSRKRVSTVWADTPNKHQLENEKKRKVR</sequence>
<protein>
    <submittedName>
        <fullName evidence="2">Uncharacterized protein</fullName>
    </submittedName>
</protein>
<dbReference type="EMBL" id="JAOYFB010000037">
    <property type="protein sequence ID" value="KAK4024426.1"/>
    <property type="molecule type" value="Genomic_DNA"/>
</dbReference>
<proteinExistence type="predicted"/>
<dbReference type="Proteomes" id="UP001234178">
    <property type="component" value="Unassembled WGS sequence"/>
</dbReference>
<reference evidence="2 3" key="1">
    <citation type="journal article" date="2023" name="Nucleic Acids Res.">
        <title>The hologenome of Daphnia magna reveals possible DNA methylation and microbiome-mediated evolution of the host genome.</title>
        <authorList>
            <person name="Chaturvedi A."/>
            <person name="Li X."/>
            <person name="Dhandapani V."/>
            <person name="Marshall H."/>
            <person name="Kissane S."/>
            <person name="Cuenca-Cambronero M."/>
            <person name="Asole G."/>
            <person name="Calvet F."/>
            <person name="Ruiz-Romero M."/>
            <person name="Marangio P."/>
            <person name="Guigo R."/>
            <person name="Rago D."/>
            <person name="Mirbahai L."/>
            <person name="Eastwood N."/>
            <person name="Colbourne J.K."/>
            <person name="Zhou J."/>
            <person name="Mallon E."/>
            <person name="Orsini L."/>
        </authorList>
    </citation>
    <scope>NUCLEOTIDE SEQUENCE [LARGE SCALE GENOMIC DNA]</scope>
    <source>
        <strain evidence="2">LRV0_1</strain>
    </source>
</reference>
<feature type="compositionally biased region" description="Pro residues" evidence="1">
    <location>
        <begin position="60"/>
        <end position="70"/>
    </location>
</feature>
<name>A0ABR0AH36_9CRUS</name>
<feature type="region of interest" description="Disordered" evidence="1">
    <location>
        <begin position="45"/>
        <end position="119"/>
    </location>
</feature>
<feature type="compositionally biased region" description="Basic and acidic residues" evidence="1">
    <location>
        <begin position="105"/>
        <end position="119"/>
    </location>
</feature>
<accession>A0ABR0AH36</accession>
<keyword evidence="3" id="KW-1185">Reference proteome</keyword>
<comment type="caution">
    <text evidence="2">The sequence shown here is derived from an EMBL/GenBank/DDBJ whole genome shotgun (WGS) entry which is preliminary data.</text>
</comment>
<gene>
    <name evidence="2" type="ORF">OUZ56_009848</name>
</gene>
<evidence type="ECO:0000313" key="2">
    <source>
        <dbReference type="EMBL" id="KAK4024426.1"/>
    </source>
</evidence>
<evidence type="ECO:0000313" key="3">
    <source>
        <dbReference type="Proteomes" id="UP001234178"/>
    </source>
</evidence>
<feature type="compositionally biased region" description="Basic residues" evidence="1">
    <location>
        <begin position="84"/>
        <end position="97"/>
    </location>
</feature>